<evidence type="ECO:0000313" key="2">
    <source>
        <dbReference type="Proteomes" id="UP000318626"/>
    </source>
</evidence>
<gene>
    <name evidence="1" type="ORF">Pan97_30200</name>
</gene>
<protein>
    <submittedName>
        <fullName evidence="1">Uncharacterized protein</fullName>
    </submittedName>
</protein>
<name>A0A518C9R9_9BACT</name>
<dbReference type="Proteomes" id="UP000318626">
    <property type="component" value="Chromosome"/>
</dbReference>
<dbReference type="RefSeq" id="WP_144973740.1">
    <property type="nucleotide sequence ID" value="NZ_CP036289.1"/>
</dbReference>
<dbReference type="KEGG" id="bvo:Pan97_30200"/>
<dbReference type="EMBL" id="CP036289">
    <property type="protein sequence ID" value="QDU75976.1"/>
    <property type="molecule type" value="Genomic_DNA"/>
</dbReference>
<dbReference type="AlphaFoldDB" id="A0A518C9R9"/>
<dbReference type="OrthoDB" id="10009742at2"/>
<accession>A0A518C9R9</accession>
<reference evidence="2" key="1">
    <citation type="submission" date="2019-02" db="EMBL/GenBank/DDBJ databases">
        <title>Deep-cultivation of Planctomycetes and their phenomic and genomic characterization uncovers novel biology.</title>
        <authorList>
            <person name="Wiegand S."/>
            <person name="Jogler M."/>
            <person name="Boedeker C."/>
            <person name="Pinto D."/>
            <person name="Vollmers J."/>
            <person name="Rivas-Marin E."/>
            <person name="Kohn T."/>
            <person name="Peeters S.H."/>
            <person name="Heuer A."/>
            <person name="Rast P."/>
            <person name="Oberbeckmann S."/>
            <person name="Bunk B."/>
            <person name="Jeske O."/>
            <person name="Meyerdierks A."/>
            <person name="Storesund J.E."/>
            <person name="Kallscheuer N."/>
            <person name="Luecker S."/>
            <person name="Lage O.M."/>
            <person name="Pohl T."/>
            <person name="Merkel B.J."/>
            <person name="Hornburger P."/>
            <person name="Mueller R.-W."/>
            <person name="Bruemmer F."/>
            <person name="Labrenz M."/>
            <person name="Spormann A.M."/>
            <person name="Op den Camp H."/>
            <person name="Overmann J."/>
            <person name="Amann R."/>
            <person name="Jetten M.S.M."/>
            <person name="Mascher T."/>
            <person name="Medema M.H."/>
            <person name="Devos D.P."/>
            <person name="Kaster A.-K."/>
            <person name="Ovreas L."/>
            <person name="Rohde M."/>
            <person name="Galperin M.Y."/>
            <person name="Jogler C."/>
        </authorList>
    </citation>
    <scope>NUCLEOTIDE SEQUENCE [LARGE SCALE GENOMIC DNA]</scope>
    <source>
        <strain evidence="2">Pan97</strain>
    </source>
</reference>
<organism evidence="1 2">
    <name type="scientific">Bremerella volcania</name>
    <dbReference type="NCBI Taxonomy" id="2527984"/>
    <lineage>
        <taxon>Bacteria</taxon>
        <taxon>Pseudomonadati</taxon>
        <taxon>Planctomycetota</taxon>
        <taxon>Planctomycetia</taxon>
        <taxon>Pirellulales</taxon>
        <taxon>Pirellulaceae</taxon>
        <taxon>Bremerella</taxon>
    </lineage>
</organism>
<sequence>MPEGNSLRFLAVYEHAFPRLLELIDQGYTQAEAARVLNDEGIRTSTGAPLNQPTVCRMLKFARQRQRAQQVVAVESPGKTWDDLNMVERYQRIEAIEQAPRIDDSDFVARELNKQLEEQAQAIRYATSGKFIG</sequence>
<keyword evidence="2" id="KW-1185">Reference proteome</keyword>
<evidence type="ECO:0000313" key="1">
    <source>
        <dbReference type="EMBL" id="QDU75976.1"/>
    </source>
</evidence>
<proteinExistence type="predicted"/>